<dbReference type="Pfam" id="PF00293">
    <property type="entry name" value="NUDIX"/>
    <property type="match status" value="1"/>
</dbReference>
<organism evidence="3 4">
    <name type="scientific">Candidatus Peribacter riflensis</name>
    <dbReference type="NCBI Taxonomy" id="1735162"/>
    <lineage>
        <taxon>Bacteria</taxon>
        <taxon>Candidatus Peregrinibacteriota</taxon>
        <taxon>Candidatus Peribacteria</taxon>
        <taxon>Candidatus Peribacterales</taxon>
        <taxon>Candidatus Peribacteraceae</taxon>
        <taxon>Candidatus Peribacter</taxon>
    </lineage>
</organism>
<name>A0A0S1SIV9_9BACT</name>
<dbReference type="GO" id="GO:0006167">
    <property type="term" value="P:AMP biosynthetic process"/>
    <property type="evidence" value="ECO:0007669"/>
    <property type="project" value="TreeGrafter"/>
</dbReference>
<dbReference type="Gene3D" id="3.90.79.10">
    <property type="entry name" value="Nucleoside Triphosphate Pyrophosphohydrolase"/>
    <property type="match status" value="1"/>
</dbReference>
<gene>
    <name evidence="3" type="ORF">PeribacterD1_0144</name>
</gene>
<dbReference type="PANTHER" id="PTHR21340">
    <property type="entry name" value="DIADENOSINE 5,5-P1,P4-TETRAPHOSPHATE PYROPHOSPHOHYDROLASE MUTT"/>
    <property type="match status" value="1"/>
</dbReference>
<dbReference type="PANTHER" id="PTHR21340:SF0">
    <property type="entry name" value="BIS(5'-NUCLEOSYL)-TETRAPHOSPHATASE [ASYMMETRICAL]"/>
    <property type="match status" value="1"/>
</dbReference>
<reference evidence="3 4" key="2">
    <citation type="journal article" date="2016" name="PeerJ">
        <title>Analysis of five complete genome sequences for members of the class Peribacteria in the recently recognized Peregrinibacteria bacterial phylum.</title>
        <authorList>
            <person name="Anantharaman K."/>
            <person name="Brown C.T."/>
            <person name="Burstein D."/>
            <person name="Castelle C.J."/>
            <person name="Probst A.J."/>
            <person name="Thomas B.C."/>
            <person name="Williams K.H."/>
            <person name="Banfield J.F."/>
        </authorList>
    </citation>
    <scope>NUCLEOTIDE SEQUENCE [LARGE SCALE GENOMIC DNA]</scope>
    <source>
        <strain evidence="3">RIFOXYD1_FULL_PER-ii_59_16</strain>
    </source>
</reference>
<dbReference type="PROSITE" id="PS51462">
    <property type="entry name" value="NUDIX"/>
    <property type="match status" value="1"/>
</dbReference>
<dbReference type="GO" id="GO:0004081">
    <property type="term" value="F:bis(5'-nucleosyl)-tetraphosphatase (asymmetrical) activity"/>
    <property type="evidence" value="ECO:0007669"/>
    <property type="project" value="TreeGrafter"/>
</dbReference>
<sequence length="173" mass="19570">MERHFTASAFVVDSHSRTLLLWHKRLKRWMPPGGHVDPGELPEETARRECKEEMGLDVEIIGEEQADVFAGNPEEGSILKKPIALLLEHIPASKERNEPAHQHMDFVFLARPLDEAQALCLARDEGERLCWFTSDEIAALDERTEIFANVKRYILSILTSSSASPASRPGTRR</sequence>
<dbReference type="AlphaFoldDB" id="A0A0S1SIV9"/>
<feature type="domain" description="Nudix hydrolase" evidence="2">
    <location>
        <begin position="2"/>
        <end position="155"/>
    </location>
</feature>
<dbReference type="KEGG" id="prf:PeribacterA2_0144"/>
<dbReference type="PRINTS" id="PR00502">
    <property type="entry name" value="NUDIXFAMILY"/>
</dbReference>
<accession>A0A0S1SQP6</accession>
<evidence type="ECO:0000313" key="4">
    <source>
        <dbReference type="Proteomes" id="UP000069135"/>
    </source>
</evidence>
<dbReference type="CDD" id="cd03674">
    <property type="entry name" value="NUDIX_Hydrolase"/>
    <property type="match status" value="1"/>
</dbReference>
<dbReference type="InterPro" id="IPR015797">
    <property type="entry name" value="NUDIX_hydrolase-like_dom_sf"/>
</dbReference>
<dbReference type="EMBL" id="CP013065">
    <property type="protein sequence ID" value="ALM12846.1"/>
    <property type="molecule type" value="Genomic_DNA"/>
</dbReference>
<dbReference type="GO" id="GO:0006754">
    <property type="term" value="P:ATP biosynthetic process"/>
    <property type="evidence" value="ECO:0007669"/>
    <property type="project" value="TreeGrafter"/>
</dbReference>
<accession>A0A0S1SN16</accession>
<accession>A0A0S1SI87</accession>
<protein>
    <submittedName>
        <fullName evidence="3">(Di)nucleoside polyphosphate hydrolase</fullName>
    </submittedName>
</protein>
<accession>A0A0S1SIV9</accession>
<dbReference type="InterPro" id="IPR020476">
    <property type="entry name" value="Nudix_hydrolase"/>
</dbReference>
<dbReference type="Proteomes" id="UP000069135">
    <property type="component" value="Chromosome"/>
</dbReference>
<proteinExistence type="predicted"/>
<evidence type="ECO:0000259" key="2">
    <source>
        <dbReference type="PROSITE" id="PS51462"/>
    </source>
</evidence>
<dbReference type="InterPro" id="IPR000086">
    <property type="entry name" value="NUDIX_hydrolase_dom"/>
</dbReference>
<evidence type="ECO:0000313" key="3">
    <source>
        <dbReference type="EMBL" id="ALM12846.1"/>
    </source>
</evidence>
<keyword evidence="1 3" id="KW-0378">Hydrolase</keyword>
<dbReference type="STRING" id="1735162.PeribacterB2_0144"/>
<evidence type="ECO:0000256" key="1">
    <source>
        <dbReference type="ARBA" id="ARBA00022801"/>
    </source>
</evidence>
<accession>A0A0S1SVI5</accession>
<reference evidence="4" key="1">
    <citation type="submission" date="2015-10" db="EMBL/GenBank/DDBJ databases">
        <title>Analysis of five complete genome sequences for members of the class Peribacteria in the recently recognized Peregrinibacteria bacterial phylum.</title>
        <authorList>
            <person name="Anantharaman K."/>
            <person name="Brown C.T."/>
            <person name="Burstein D."/>
            <person name="Castelle C.J."/>
            <person name="Probst A.J."/>
            <person name="Thomas B.C."/>
            <person name="Williams K.H."/>
            <person name="Banfield J.F."/>
        </authorList>
    </citation>
    <scope>NUCLEOTIDE SEQUENCE [LARGE SCALE GENOMIC DNA]</scope>
</reference>
<dbReference type="InterPro" id="IPR051325">
    <property type="entry name" value="Nudix_hydrolase_domain"/>
</dbReference>
<dbReference type="SUPFAM" id="SSF55811">
    <property type="entry name" value="Nudix"/>
    <property type="match status" value="1"/>
</dbReference>